<gene>
    <name evidence="9" type="ORF">EV199_4428</name>
</gene>
<comment type="similarity">
    <text evidence="2">Belongs to the outer membrane factor (OMF) (TC 1.B.17) family.</text>
</comment>
<dbReference type="InterPro" id="IPR051906">
    <property type="entry name" value="TolC-like"/>
</dbReference>
<organism evidence="9 10">
    <name type="scientific">Pseudobacter ginsenosidimutans</name>
    <dbReference type="NCBI Taxonomy" id="661488"/>
    <lineage>
        <taxon>Bacteria</taxon>
        <taxon>Pseudomonadati</taxon>
        <taxon>Bacteroidota</taxon>
        <taxon>Chitinophagia</taxon>
        <taxon>Chitinophagales</taxon>
        <taxon>Chitinophagaceae</taxon>
        <taxon>Pseudobacter</taxon>
    </lineage>
</organism>
<dbReference type="PANTHER" id="PTHR30026">
    <property type="entry name" value="OUTER MEMBRANE PROTEIN TOLC"/>
    <property type="match status" value="1"/>
</dbReference>
<evidence type="ECO:0000256" key="7">
    <source>
        <dbReference type="ARBA" id="ARBA00023237"/>
    </source>
</evidence>
<evidence type="ECO:0000256" key="5">
    <source>
        <dbReference type="ARBA" id="ARBA00022692"/>
    </source>
</evidence>
<protein>
    <submittedName>
        <fullName evidence="9">Outer membrane efflux protein</fullName>
    </submittedName>
</protein>
<dbReference type="GO" id="GO:0015288">
    <property type="term" value="F:porin activity"/>
    <property type="evidence" value="ECO:0007669"/>
    <property type="project" value="TreeGrafter"/>
</dbReference>
<dbReference type="Gene3D" id="1.20.1600.10">
    <property type="entry name" value="Outer membrane efflux proteins (OEP)"/>
    <property type="match status" value="1"/>
</dbReference>
<dbReference type="Pfam" id="PF02321">
    <property type="entry name" value="OEP"/>
    <property type="match status" value="1"/>
</dbReference>
<evidence type="ECO:0000256" key="4">
    <source>
        <dbReference type="ARBA" id="ARBA00022452"/>
    </source>
</evidence>
<feature type="chain" id="PRO_5021030653" evidence="8">
    <location>
        <begin position="20"/>
        <end position="246"/>
    </location>
</feature>
<evidence type="ECO:0000256" key="1">
    <source>
        <dbReference type="ARBA" id="ARBA00004442"/>
    </source>
</evidence>
<feature type="signal peptide" evidence="8">
    <location>
        <begin position="1"/>
        <end position="19"/>
    </location>
</feature>
<evidence type="ECO:0000256" key="6">
    <source>
        <dbReference type="ARBA" id="ARBA00023136"/>
    </source>
</evidence>
<dbReference type="OrthoDB" id="654651at2"/>
<accession>A0A4Q7MV20</accession>
<evidence type="ECO:0000256" key="8">
    <source>
        <dbReference type="SAM" id="SignalP"/>
    </source>
</evidence>
<dbReference type="InterPro" id="IPR003423">
    <property type="entry name" value="OMP_efflux"/>
</dbReference>
<dbReference type="EMBL" id="SGXA01000002">
    <property type="protein sequence ID" value="RZS72507.1"/>
    <property type="molecule type" value="Genomic_DNA"/>
</dbReference>
<keyword evidence="7" id="KW-0998">Cell outer membrane</keyword>
<comment type="subcellular location">
    <subcellularLocation>
        <location evidence="1">Cell outer membrane</location>
    </subcellularLocation>
</comment>
<dbReference type="AlphaFoldDB" id="A0A4Q7MV20"/>
<evidence type="ECO:0000313" key="10">
    <source>
        <dbReference type="Proteomes" id="UP000293874"/>
    </source>
</evidence>
<dbReference type="Proteomes" id="UP000293874">
    <property type="component" value="Unassembled WGS sequence"/>
</dbReference>
<reference evidence="9 10" key="1">
    <citation type="submission" date="2019-02" db="EMBL/GenBank/DDBJ databases">
        <title>Genomic Encyclopedia of Type Strains, Phase IV (KMG-IV): sequencing the most valuable type-strain genomes for metagenomic binning, comparative biology and taxonomic classification.</title>
        <authorList>
            <person name="Goeker M."/>
        </authorList>
    </citation>
    <scope>NUCLEOTIDE SEQUENCE [LARGE SCALE GENOMIC DNA]</scope>
    <source>
        <strain evidence="9 10">DSM 18116</strain>
    </source>
</reference>
<keyword evidence="10" id="KW-1185">Reference proteome</keyword>
<keyword evidence="4" id="KW-1134">Transmembrane beta strand</keyword>
<dbReference type="SUPFAM" id="SSF56954">
    <property type="entry name" value="Outer membrane efflux proteins (OEP)"/>
    <property type="match status" value="1"/>
</dbReference>
<keyword evidence="5" id="KW-0812">Transmembrane</keyword>
<dbReference type="PANTHER" id="PTHR30026:SF20">
    <property type="entry name" value="OUTER MEMBRANE PROTEIN TOLC"/>
    <property type="match status" value="1"/>
</dbReference>
<evidence type="ECO:0000313" key="9">
    <source>
        <dbReference type="EMBL" id="RZS72507.1"/>
    </source>
</evidence>
<keyword evidence="3" id="KW-0813">Transport</keyword>
<dbReference type="GO" id="GO:0015562">
    <property type="term" value="F:efflux transmembrane transporter activity"/>
    <property type="evidence" value="ECO:0007669"/>
    <property type="project" value="InterPro"/>
</dbReference>
<dbReference type="GO" id="GO:0009279">
    <property type="term" value="C:cell outer membrane"/>
    <property type="evidence" value="ECO:0007669"/>
    <property type="project" value="UniProtKB-SubCell"/>
</dbReference>
<dbReference type="RefSeq" id="WP_130542916.1">
    <property type="nucleotide sequence ID" value="NZ_CP042431.1"/>
</dbReference>
<proteinExistence type="inferred from homology"/>
<comment type="caution">
    <text evidence="9">The sequence shown here is derived from an EMBL/GenBank/DDBJ whole genome shotgun (WGS) entry which is preliminary data.</text>
</comment>
<evidence type="ECO:0000256" key="3">
    <source>
        <dbReference type="ARBA" id="ARBA00022448"/>
    </source>
</evidence>
<keyword evidence="6" id="KW-0472">Membrane</keyword>
<keyword evidence="8" id="KW-0732">Signal</keyword>
<evidence type="ECO:0000256" key="2">
    <source>
        <dbReference type="ARBA" id="ARBA00007613"/>
    </source>
</evidence>
<dbReference type="GO" id="GO:1990281">
    <property type="term" value="C:efflux pump complex"/>
    <property type="evidence" value="ECO:0007669"/>
    <property type="project" value="TreeGrafter"/>
</dbReference>
<sequence>MMKSLIAAVFMLAAMNAIAQNPAGRNASTYHSNLDTVRPVDIRERLVQLALQNPNYEIADRKVTIAERNLKKAKGSWLNAFAASGNLNELSIKDLGNSGSSNPNNLNGGLFFPRYNFSLTLPFDFFSARSNDVKVARENIYIAEAEKNQRYRTIRRDVLSAYEDYLMHKEKYDLQVRITQGEYTEYKLAEKDFADGTITAEAFKTVETAYYNQLITRAEMLRNFNVSKYELELQIGVNIDDVLPRK</sequence>
<name>A0A4Q7MV20_9BACT</name>